<dbReference type="SUPFAM" id="SSF47045">
    <property type="entry name" value="RAP domain-like"/>
    <property type="match status" value="3"/>
</dbReference>
<keyword evidence="6" id="KW-1185">Reference proteome</keyword>
<evidence type="ECO:0000259" key="3">
    <source>
        <dbReference type="Pfam" id="PF06400"/>
    </source>
</evidence>
<dbReference type="InterPro" id="IPR010483">
    <property type="entry name" value="Alpha_2_MRAP_C"/>
</dbReference>
<name>A0ABQ9FPY9_TEGGR</name>
<keyword evidence="1" id="KW-0175">Coiled coil</keyword>
<organism evidence="5 6">
    <name type="scientific">Tegillarca granosa</name>
    <name type="common">Malaysian cockle</name>
    <name type="synonym">Anadara granosa</name>
    <dbReference type="NCBI Taxonomy" id="220873"/>
    <lineage>
        <taxon>Eukaryota</taxon>
        <taxon>Metazoa</taxon>
        <taxon>Spiralia</taxon>
        <taxon>Lophotrochozoa</taxon>
        <taxon>Mollusca</taxon>
        <taxon>Bivalvia</taxon>
        <taxon>Autobranchia</taxon>
        <taxon>Pteriomorphia</taxon>
        <taxon>Arcoida</taxon>
        <taxon>Arcoidea</taxon>
        <taxon>Arcidae</taxon>
        <taxon>Tegillarca</taxon>
    </lineage>
</organism>
<feature type="signal peptide" evidence="2">
    <location>
        <begin position="1"/>
        <end position="21"/>
    </location>
</feature>
<dbReference type="EMBL" id="JARBDR010000214">
    <property type="protein sequence ID" value="KAJ8318206.1"/>
    <property type="molecule type" value="Genomic_DNA"/>
</dbReference>
<dbReference type="InterPro" id="IPR038003">
    <property type="entry name" value="A2-macroglobuin_RAP"/>
</dbReference>
<feature type="chain" id="PRO_5047009755" description="Alpha-2-macroglobulin receptor-associated protein" evidence="2">
    <location>
        <begin position="22"/>
        <end position="332"/>
    </location>
</feature>
<accession>A0ABQ9FPY9</accession>
<evidence type="ECO:0000256" key="1">
    <source>
        <dbReference type="SAM" id="Coils"/>
    </source>
</evidence>
<protein>
    <recommendedName>
        <fullName evidence="7">Alpha-2-macroglobulin receptor-associated protein</fullName>
    </recommendedName>
</protein>
<evidence type="ECO:0000256" key="2">
    <source>
        <dbReference type="SAM" id="SignalP"/>
    </source>
</evidence>
<evidence type="ECO:0000313" key="6">
    <source>
        <dbReference type="Proteomes" id="UP001217089"/>
    </source>
</evidence>
<dbReference type="InterPro" id="IPR037999">
    <property type="entry name" value="RAP_D3"/>
</dbReference>
<dbReference type="PANTHER" id="PTHR16560">
    <property type="entry name" value="ALPHA-2-MACROGLOBULIN RECEPTOR-ASSOCIATED PROTEIN"/>
    <property type="match status" value="1"/>
</dbReference>
<dbReference type="Proteomes" id="UP001217089">
    <property type="component" value="Unassembled WGS sequence"/>
</dbReference>
<feature type="coiled-coil region" evidence="1">
    <location>
        <begin position="186"/>
        <end position="220"/>
    </location>
</feature>
<reference evidence="5 6" key="1">
    <citation type="submission" date="2022-12" db="EMBL/GenBank/DDBJ databases">
        <title>Chromosome-level genome of Tegillarca granosa.</title>
        <authorList>
            <person name="Kim J."/>
        </authorList>
    </citation>
    <scope>NUCLEOTIDE SEQUENCE [LARGE SCALE GENOMIC DNA]</scope>
    <source>
        <strain evidence="5">Teg-2019</strain>
        <tissue evidence="5">Adductor muscle</tissue>
    </source>
</reference>
<evidence type="ECO:0000313" key="5">
    <source>
        <dbReference type="EMBL" id="KAJ8318206.1"/>
    </source>
</evidence>
<evidence type="ECO:0000259" key="4">
    <source>
        <dbReference type="Pfam" id="PF06401"/>
    </source>
</evidence>
<gene>
    <name evidence="5" type="ORF">KUTeg_003297</name>
</gene>
<keyword evidence="2" id="KW-0732">Signal</keyword>
<feature type="domain" description="Alpha-2-macroglobulin receptor-associated protein" evidence="3">
    <location>
        <begin position="29"/>
        <end position="113"/>
    </location>
</feature>
<feature type="domain" description="Alpha-2-macroglobulin RAP C-terminal" evidence="4">
    <location>
        <begin position="130"/>
        <end position="332"/>
    </location>
</feature>
<sequence>MKSRNVSHIVLFALIFGTCIGNKYSENLNKATERRFRMQKVQNLWDKAQKKLSGQKLAEIYADLVVQDNAELELKKMKAKGLDEEGLKEAEVREHFVGIIYRYKLEEHFPDEKMDPSKNEIPIDVAPVKLKDKRLQKLWKKAESAGFSEEELEKLKQEFGHQQLKLDEYDALKDEMKVMEDIMDNTVDAKANKKSYKEKNKMLKQQHRDIKDTYEKLEGLATRTSEQPEFKDIRIYELWALAKRANMSEDELSSFKEELVHFENRIKKHEYIQEQLKLSELEMKEKHKDGMYSEKHKQLEETARTYEKRVHKYHADMKKRVEKAIAAQHSEL</sequence>
<evidence type="ECO:0008006" key="7">
    <source>
        <dbReference type="Google" id="ProtNLM"/>
    </source>
</evidence>
<dbReference type="Gene3D" id="1.20.81.10">
    <property type="entry name" value="RAP domain"/>
    <property type="match status" value="3"/>
</dbReference>
<dbReference type="Pfam" id="PF06400">
    <property type="entry name" value="Alpha-2-MRAP_N"/>
    <property type="match status" value="1"/>
</dbReference>
<dbReference type="Pfam" id="PF06401">
    <property type="entry name" value="Alpha-2-MRAP_C"/>
    <property type="match status" value="1"/>
</dbReference>
<dbReference type="PANTHER" id="PTHR16560:SF2">
    <property type="entry name" value="ALPHA-2-MACROGLOBULIN RECEPTOR-ASSOCIATED PROTEIN"/>
    <property type="match status" value="1"/>
</dbReference>
<dbReference type="CDD" id="cd14808">
    <property type="entry name" value="RAP_D3"/>
    <property type="match status" value="1"/>
</dbReference>
<dbReference type="InterPro" id="IPR036744">
    <property type="entry name" value="RAP_sf"/>
</dbReference>
<dbReference type="InterPro" id="IPR009066">
    <property type="entry name" value="MG_RAP_rcpt_1"/>
</dbReference>
<proteinExistence type="predicted"/>
<comment type="caution">
    <text evidence="5">The sequence shown here is derived from an EMBL/GenBank/DDBJ whole genome shotgun (WGS) entry which is preliminary data.</text>
</comment>